<comment type="caution">
    <text evidence="2">The sequence shown here is derived from an EMBL/GenBank/DDBJ whole genome shotgun (WGS) entry which is preliminary data.</text>
</comment>
<dbReference type="AlphaFoldDB" id="A0A9P1GJF6"/>
<dbReference type="Proteomes" id="UP001152797">
    <property type="component" value="Unassembled WGS sequence"/>
</dbReference>
<dbReference type="EMBL" id="CAMXCT010005513">
    <property type="protein sequence ID" value="CAI4012539.1"/>
    <property type="molecule type" value="Genomic_DNA"/>
</dbReference>
<evidence type="ECO:0000256" key="1">
    <source>
        <dbReference type="SAM" id="Phobius"/>
    </source>
</evidence>
<reference evidence="2" key="1">
    <citation type="submission" date="2022-10" db="EMBL/GenBank/DDBJ databases">
        <authorList>
            <person name="Chen Y."/>
            <person name="Dougan E. K."/>
            <person name="Chan C."/>
            <person name="Rhodes N."/>
            <person name="Thang M."/>
        </authorList>
    </citation>
    <scope>NUCLEOTIDE SEQUENCE</scope>
</reference>
<feature type="transmembrane region" description="Helical" evidence="1">
    <location>
        <begin position="33"/>
        <end position="51"/>
    </location>
</feature>
<keyword evidence="1" id="KW-0472">Membrane</keyword>
<accession>A0A9P1GJF6</accession>
<dbReference type="EMBL" id="CAMXCT020005513">
    <property type="protein sequence ID" value="CAL1165914.1"/>
    <property type="molecule type" value="Genomic_DNA"/>
</dbReference>
<organism evidence="2">
    <name type="scientific">Cladocopium goreaui</name>
    <dbReference type="NCBI Taxonomy" id="2562237"/>
    <lineage>
        <taxon>Eukaryota</taxon>
        <taxon>Sar</taxon>
        <taxon>Alveolata</taxon>
        <taxon>Dinophyceae</taxon>
        <taxon>Suessiales</taxon>
        <taxon>Symbiodiniaceae</taxon>
        <taxon>Cladocopium</taxon>
    </lineage>
</organism>
<evidence type="ECO:0000313" key="4">
    <source>
        <dbReference type="Proteomes" id="UP001152797"/>
    </source>
</evidence>
<dbReference type="EMBL" id="CAMXCT030005513">
    <property type="protein sequence ID" value="CAL4799851.1"/>
    <property type="molecule type" value="Genomic_DNA"/>
</dbReference>
<gene>
    <name evidence="2" type="ORF">C1SCF055_LOCUS37591</name>
</gene>
<sequence>MAATGGLAILVDEKRVNELLQQKSGIKALLRSAFNTILFVCFLLLFTSLALSEPRNKMRAFEGFLRKRFDEASPVRLEEVQSVDGFWRYFNEPWEHHALIKIFVGI</sequence>
<keyword evidence="4" id="KW-1185">Reference proteome</keyword>
<keyword evidence="1" id="KW-0812">Transmembrane</keyword>
<reference evidence="3 4" key="2">
    <citation type="submission" date="2024-05" db="EMBL/GenBank/DDBJ databases">
        <authorList>
            <person name="Chen Y."/>
            <person name="Shah S."/>
            <person name="Dougan E. K."/>
            <person name="Thang M."/>
            <person name="Chan C."/>
        </authorList>
    </citation>
    <scope>NUCLEOTIDE SEQUENCE [LARGE SCALE GENOMIC DNA]</scope>
</reference>
<keyword evidence="1" id="KW-1133">Transmembrane helix</keyword>
<protein>
    <submittedName>
        <fullName evidence="3">Polycystin-2</fullName>
    </submittedName>
</protein>
<evidence type="ECO:0000313" key="2">
    <source>
        <dbReference type="EMBL" id="CAI4012539.1"/>
    </source>
</evidence>
<name>A0A9P1GJF6_9DINO</name>
<proteinExistence type="predicted"/>
<evidence type="ECO:0000313" key="3">
    <source>
        <dbReference type="EMBL" id="CAL4799851.1"/>
    </source>
</evidence>